<dbReference type="GO" id="GO:0016829">
    <property type="term" value="F:lyase activity"/>
    <property type="evidence" value="ECO:0007669"/>
    <property type="project" value="UniProtKB-KW"/>
</dbReference>
<evidence type="ECO:0000313" key="5">
    <source>
        <dbReference type="Proteomes" id="UP001271789"/>
    </source>
</evidence>
<dbReference type="Proteomes" id="UP001271789">
    <property type="component" value="Unassembled WGS sequence"/>
</dbReference>
<dbReference type="AlphaFoldDB" id="A0AAE4MJH0"/>
<dbReference type="InterPro" id="IPR010918">
    <property type="entry name" value="PurM-like_C_dom"/>
</dbReference>
<comment type="caution">
    <text evidence="4">The sequence shown here is derived from an EMBL/GenBank/DDBJ whole genome shotgun (WGS) entry which is preliminary data.</text>
</comment>
<dbReference type="InterPro" id="IPR036676">
    <property type="entry name" value="PurM-like_C_sf"/>
</dbReference>
<evidence type="ECO:0000259" key="2">
    <source>
        <dbReference type="Pfam" id="PF00586"/>
    </source>
</evidence>
<feature type="domain" description="PurM-like C-terminal" evidence="3">
    <location>
        <begin position="180"/>
        <end position="335"/>
    </location>
</feature>
<evidence type="ECO:0000256" key="1">
    <source>
        <dbReference type="ARBA" id="ARBA00006243"/>
    </source>
</evidence>
<feature type="domain" description="PurM-like N-terminal" evidence="2">
    <location>
        <begin position="57"/>
        <end position="168"/>
    </location>
</feature>
<dbReference type="InterPro" id="IPR016188">
    <property type="entry name" value="PurM-like_N"/>
</dbReference>
<protein>
    <submittedName>
        <fullName evidence="4">Carbamoyl dehydratase HypE</fullName>
        <ecNumber evidence="4">4.2.1.-</ecNumber>
    </submittedName>
</protein>
<evidence type="ECO:0000259" key="3">
    <source>
        <dbReference type="Pfam" id="PF02769"/>
    </source>
</evidence>
<dbReference type="Pfam" id="PF02769">
    <property type="entry name" value="AIRS_C"/>
    <property type="match status" value="1"/>
</dbReference>
<dbReference type="PANTHER" id="PTHR30303:SF0">
    <property type="entry name" value="CARBAMOYL DEHYDRATASE HYPE"/>
    <property type="match status" value="1"/>
</dbReference>
<evidence type="ECO:0000313" key="4">
    <source>
        <dbReference type="EMBL" id="MDV0447091.1"/>
    </source>
</evidence>
<proteinExistence type="inferred from homology"/>
<dbReference type="SUPFAM" id="SSF55326">
    <property type="entry name" value="PurM N-terminal domain-like"/>
    <property type="match status" value="1"/>
</dbReference>
<dbReference type="Pfam" id="PF00586">
    <property type="entry name" value="AIRS"/>
    <property type="match status" value="1"/>
</dbReference>
<dbReference type="EC" id="4.2.1.-" evidence="4"/>
<dbReference type="PANTHER" id="PTHR30303">
    <property type="entry name" value="HYDROGENASE ISOENZYMES FORMATION PROTEIN HYPE"/>
    <property type="match status" value="1"/>
</dbReference>
<dbReference type="Gene3D" id="3.90.650.10">
    <property type="entry name" value="PurM-like C-terminal domain"/>
    <property type="match status" value="1"/>
</dbReference>
<dbReference type="CDD" id="cd02197">
    <property type="entry name" value="HypE"/>
    <property type="match status" value="1"/>
</dbReference>
<comment type="similarity">
    <text evidence="1">Belongs to the HypE family.</text>
</comment>
<dbReference type="Gene3D" id="3.30.1330.10">
    <property type="entry name" value="PurM-like, N-terminal domain"/>
    <property type="match status" value="1"/>
</dbReference>
<name>A0AAE4MJH0_9EURY</name>
<accession>A0AAE4MJH0</accession>
<dbReference type="InterPro" id="IPR011854">
    <property type="entry name" value="HypE"/>
</dbReference>
<dbReference type="InterPro" id="IPR036921">
    <property type="entry name" value="PurM-like_N_sf"/>
</dbReference>
<dbReference type="GO" id="GO:0051604">
    <property type="term" value="P:protein maturation"/>
    <property type="evidence" value="ECO:0007669"/>
    <property type="project" value="TreeGrafter"/>
</dbReference>
<dbReference type="SUPFAM" id="SSF56042">
    <property type="entry name" value="PurM C-terminal domain-like"/>
    <property type="match status" value="1"/>
</dbReference>
<dbReference type="NCBIfam" id="TIGR02124">
    <property type="entry name" value="hypE"/>
    <property type="match status" value="1"/>
</dbReference>
<sequence length="358" mass="37843">MIILAKENKISMEHGAGGQQMQSLIGSTILKNLTLTCAGTVGLDALDDGASITLRKDDCGGFQSDKIELVMTTDSHVVKPIFFPGGDIGRVSVCGAINDLSVMGAKPLALSCGMIIPEGFDITELDKIVCSMNAVLEEVGVPIITGDTKTVEGTALDSIMINIAGVGICDEPVRDSGLSPGDVIIVSGYIADHGMALLTKREGFEFNSDLVSDVAPVWKMVEPALSVRTKDGKKAISAMKDPTRGGIADSLNEMAQKSKVGVKIEEEKIPIREAVQTSCEMLGLDPLEIANEGKVVMGVHPDYAEQVLKILKQHPYGKDAAIIGKVDNEKPGKVILVSALGSTRYVDVPTGDPIPRVC</sequence>
<dbReference type="PIRSF" id="PIRSF005644">
    <property type="entry name" value="Hdrgns_mtr_HypE"/>
    <property type="match status" value="1"/>
</dbReference>
<keyword evidence="4" id="KW-0456">Lyase</keyword>
<dbReference type="EMBL" id="JAWDKD010000018">
    <property type="protein sequence ID" value="MDV0447091.1"/>
    <property type="molecule type" value="Genomic_DNA"/>
</dbReference>
<keyword evidence="5" id="KW-1185">Reference proteome</keyword>
<gene>
    <name evidence="4" type="primary">hypE_2</name>
    <name evidence="4" type="ORF">MsAg5_09650</name>
</gene>
<reference evidence="4" key="1">
    <citation type="submission" date="2023-06" db="EMBL/GenBank/DDBJ databases">
        <title>Genome sequence of Methanosarcinaceae archaeon Ag5.</title>
        <authorList>
            <person name="Protasov E."/>
            <person name="Platt K."/>
            <person name="Poehlein A."/>
            <person name="Daniel R."/>
            <person name="Brune A."/>
        </authorList>
    </citation>
    <scope>NUCLEOTIDE SEQUENCE</scope>
    <source>
        <strain evidence="4">Ag5</strain>
    </source>
</reference>
<organism evidence="4 5">
    <name type="scientific">Methanolapillus africanus</name>
    <dbReference type="NCBI Taxonomy" id="3028297"/>
    <lineage>
        <taxon>Archaea</taxon>
        <taxon>Methanobacteriati</taxon>
        <taxon>Methanobacteriota</taxon>
        <taxon>Stenosarchaea group</taxon>
        <taxon>Methanomicrobia</taxon>
        <taxon>Methanosarcinales</taxon>
        <taxon>Methanosarcinaceae</taxon>
        <taxon>Methanolapillus</taxon>
    </lineage>
</organism>